<dbReference type="RefSeq" id="WP_114791304.1">
    <property type="nucleotide sequence ID" value="NZ_CP139960.1"/>
</dbReference>
<comment type="similarity">
    <text evidence="1">Belongs to the FGGY kinase family.</text>
</comment>
<dbReference type="GO" id="GO:0016301">
    <property type="term" value="F:kinase activity"/>
    <property type="evidence" value="ECO:0007669"/>
    <property type="project" value="UniProtKB-KW"/>
</dbReference>
<keyword evidence="3 7" id="KW-0418">Kinase</keyword>
<feature type="domain" description="Carbohydrate kinase FGGY C-terminal" evidence="6">
    <location>
        <begin position="250"/>
        <end position="322"/>
    </location>
</feature>
<dbReference type="InterPro" id="IPR018484">
    <property type="entry name" value="FGGY_N"/>
</dbReference>
<evidence type="ECO:0000256" key="1">
    <source>
        <dbReference type="ARBA" id="ARBA00009156"/>
    </source>
</evidence>
<evidence type="ECO:0000259" key="6">
    <source>
        <dbReference type="Pfam" id="PF21546"/>
    </source>
</evidence>
<dbReference type="Gene3D" id="3.30.420.40">
    <property type="match status" value="2"/>
</dbReference>
<dbReference type="PANTHER" id="PTHR10196:SF57">
    <property type="entry name" value="XYLULOSE KINASE"/>
    <property type="match status" value="1"/>
</dbReference>
<keyword evidence="2" id="KW-0808">Transferase</keyword>
<dbReference type="EMBL" id="CP139960">
    <property type="protein sequence ID" value="WQD38560.1"/>
    <property type="molecule type" value="Genomic_DNA"/>
</dbReference>
<feature type="domain" description="Carbohydrate kinase FGGY C-terminal" evidence="5">
    <location>
        <begin position="394"/>
        <end position="442"/>
    </location>
</feature>
<dbReference type="CDD" id="cd07772">
    <property type="entry name" value="ASKHA_NBD_FGGY_NaCK-like"/>
    <property type="match status" value="1"/>
</dbReference>
<evidence type="ECO:0000313" key="8">
    <source>
        <dbReference type="Proteomes" id="UP001325680"/>
    </source>
</evidence>
<evidence type="ECO:0000259" key="4">
    <source>
        <dbReference type="Pfam" id="PF00370"/>
    </source>
</evidence>
<name>A0ABZ0W987_9BACT</name>
<dbReference type="InterPro" id="IPR018485">
    <property type="entry name" value="FGGY_C"/>
</dbReference>
<keyword evidence="8" id="KW-1185">Reference proteome</keyword>
<sequence length="472" mass="53446">MRKRIPVVAVFDIGKTNKKLLVFDGDYNVLMEEVTCFNEITDDEGFPCEDIGALSKWILREFQQLKRSEEYQLKAVNFSTYGASLVYINEDGERVGYLYNYLKPYPKELMDHFLSARGGMARFSEDTSSPVMGHLNAGLQLYWLKHQKAELYNSVATALHLPQYLSYLITGQRKAELTSLGCHSVMWDFDKMSYHSWLQEEELCPRLAAVAKGSEVISCLNEFTGEDIWVGTGLHDSSAAVNPYLSRFKDPFMIISTGTWVICMNPFNSELPESDELEKGCLSYLTYQGAPIKTTMLFAGNDHDTQVKRITQHFSIDEAYPKTMIYDAGVIEQLEKKGFHLASKHGEADLVSATTPCLFNRRDLFSFDSPEQAYHQLLIDLVIQQKASADMVLQNSELDNIYVDGGFCKNKIYMQLLANMFSTKNVFATSMTQGTALGAALAIHESWNGNQLAENLISLKRWIANTDRLVNR</sequence>
<gene>
    <name evidence="7" type="ORF">U0035_00170</name>
</gene>
<evidence type="ECO:0000259" key="5">
    <source>
        <dbReference type="Pfam" id="PF02782"/>
    </source>
</evidence>
<dbReference type="InterPro" id="IPR049382">
    <property type="entry name" value="FGGY_C_2"/>
</dbReference>
<reference evidence="7 8" key="1">
    <citation type="submission" date="2023-12" db="EMBL/GenBank/DDBJ databases">
        <title>Genome sequencing and assembly of bacterial species from a model synthetic community.</title>
        <authorList>
            <person name="Hogle S.L."/>
        </authorList>
    </citation>
    <scope>NUCLEOTIDE SEQUENCE [LARGE SCALE GENOMIC DNA]</scope>
    <source>
        <strain evidence="7 8">HAMBI_3031</strain>
    </source>
</reference>
<dbReference type="Pfam" id="PF02782">
    <property type="entry name" value="FGGY_C"/>
    <property type="match status" value="1"/>
</dbReference>
<organism evidence="7 8">
    <name type="scientific">Niabella yanshanensis</name>
    <dbReference type="NCBI Taxonomy" id="577386"/>
    <lineage>
        <taxon>Bacteria</taxon>
        <taxon>Pseudomonadati</taxon>
        <taxon>Bacteroidota</taxon>
        <taxon>Chitinophagia</taxon>
        <taxon>Chitinophagales</taxon>
        <taxon>Chitinophagaceae</taxon>
        <taxon>Niabella</taxon>
    </lineage>
</organism>
<dbReference type="InterPro" id="IPR043129">
    <property type="entry name" value="ATPase_NBD"/>
</dbReference>
<dbReference type="Proteomes" id="UP001325680">
    <property type="component" value="Chromosome"/>
</dbReference>
<dbReference type="SUPFAM" id="SSF53067">
    <property type="entry name" value="Actin-like ATPase domain"/>
    <property type="match status" value="2"/>
</dbReference>
<dbReference type="Pfam" id="PF21546">
    <property type="entry name" value="FGGY_C_2"/>
    <property type="match status" value="1"/>
</dbReference>
<feature type="domain" description="Carbohydrate kinase FGGY N-terminal" evidence="4">
    <location>
        <begin position="8"/>
        <end position="238"/>
    </location>
</feature>
<proteinExistence type="inferred from homology"/>
<evidence type="ECO:0000256" key="2">
    <source>
        <dbReference type="ARBA" id="ARBA00022679"/>
    </source>
</evidence>
<accession>A0ABZ0W987</accession>
<protein>
    <submittedName>
        <fullName evidence="7">FGGY family carbohydrate kinase</fullName>
    </submittedName>
</protein>
<dbReference type="Pfam" id="PF00370">
    <property type="entry name" value="FGGY_N"/>
    <property type="match status" value="1"/>
</dbReference>
<dbReference type="PANTHER" id="PTHR10196">
    <property type="entry name" value="SUGAR KINASE"/>
    <property type="match status" value="1"/>
</dbReference>
<evidence type="ECO:0000313" key="7">
    <source>
        <dbReference type="EMBL" id="WQD38560.1"/>
    </source>
</evidence>
<evidence type="ECO:0000256" key="3">
    <source>
        <dbReference type="ARBA" id="ARBA00022777"/>
    </source>
</evidence>